<organism evidence="1 2">
    <name type="scientific">Parasponia andersonii</name>
    <name type="common">Sponia andersonii</name>
    <dbReference type="NCBI Taxonomy" id="3476"/>
    <lineage>
        <taxon>Eukaryota</taxon>
        <taxon>Viridiplantae</taxon>
        <taxon>Streptophyta</taxon>
        <taxon>Embryophyta</taxon>
        <taxon>Tracheophyta</taxon>
        <taxon>Spermatophyta</taxon>
        <taxon>Magnoliopsida</taxon>
        <taxon>eudicotyledons</taxon>
        <taxon>Gunneridae</taxon>
        <taxon>Pentapetalae</taxon>
        <taxon>rosids</taxon>
        <taxon>fabids</taxon>
        <taxon>Rosales</taxon>
        <taxon>Cannabaceae</taxon>
        <taxon>Parasponia</taxon>
    </lineage>
</organism>
<dbReference type="Proteomes" id="UP000237105">
    <property type="component" value="Unassembled WGS sequence"/>
</dbReference>
<proteinExistence type="predicted"/>
<dbReference type="EMBL" id="JXTB01000030">
    <property type="protein sequence ID" value="PON74163.1"/>
    <property type="molecule type" value="Genomic_DNA"/>
</dbReference>
<gene>
    <name evidence="1" type="ORF">PanWU01x14_053730</name>
</gene>
<comment type="caution">
    <text evidence="1">The sequence shown here is derived from an EMBL/GenBank/DDBJ whole genome shotgun (WGS) entry which is preliminary data.</text>
</comment>
<keyword evidence="2" id="KW-1185">Reference proteome</keyword>
<evidence type="ECO:0000313" key="1">
    <source>
        <dbReference type="EMBL" id="PON74163.1"/>
    </source>
</evidence>
<dbReference type="AlphaFoldDB" id="A0A2P5DLK3"/>
<protein>
    <submittedName>
        <fullName evidence="1">Uncharacterized protein</fullName>
    </submittedName>
</protein>
<name>A0A2P5DLK3_PARAD</name>
<accession>A0A2P5DLK3</accession>
<evidence type="ECO:0000313" key="2">
    <source>
        <dbReference type="Proteomes" id="UP000237105"/>
    </source>
</evidence>
<reference evidence="2" key="1">
    <citation type="submission" date="2016-06" db="EMBL/GenBank/DDBJ databases">
        <title>Parallel loss of symbiosis genes in relatives of nitrogen-fixing non-legume Parasponia.</title>
        <authorList>
            <person name="Van Velzen R."/>
            <person name="Holmer R."/>
            <person name="Bu F."/>
            <person name="Rutten L."/>
            <person name="Van Zeijl A."/>
            <person name="Liu W."/>
            <person name="Santuari L."/>
            <person name="Cao Q."/>
            <person name="Sharma T."/>
            <person name="Shen D."/>
            <person name="Roswanjaya Y."/>
            <person name="Wardhani T."/>
            <person name="Kalhor M.S."/>
            <person name="Jansen J."/>
            <person name="Van den Hoogen J."/>
            <person name="Gungor B."/>
            <person name="Hartog M."/>
            <person name="Hontelez J."/>
            <person name="Verver J."/>
            <person name="Yang W.-C."/>
            <person name="Schijlen E."/>
            <person name="Repin R."/>
            <person name="Schilthuizen M."/>
            <person name="Schranz E."/>
            <person name="Heidstra R."/>
            <person name="Miyata K."/>
            <person name="Fedorova E."/>
            <person name="Kohlen W."/>
            <person name="Bisseling T."/>
            <person name="Smit S."/>
            <person name="Geurts R."/>
        </authorList>
    </citation>
    <scope>NUCLEOTIDE SEQUENCE [LARGE SCALE GENOMIC DNA]</scope>
    <source>
        <strain evidence="2">cv. WU1-14</strain>
    </source>
</reference>
<sequence>MENRGIGRLIFTVSLPILSENLPRPHCRRQTQSLLQRLQLQLRTGTAKHPSSQAHFVLASSSCKEEIKKRTDENG</sequence>